<keyword evidence="2 11" id="KW-0732">Signal</keyword>
<keyword evidence="3 13" id="KW-0378">Hydrolase</keyword>
<evidence type="ECO:0000256" key="2">
    <source>
        <dbReference type="ARBA" id="ARBA00022729"/>
    </source>
</evidence>
<dbReference type="Proteomes" id="UP001234602">
    <property type="component" value="Unassembled WGS sequence"/>
</dbReference>
<reference evidence="13" key="1">
    <citation type="submission" date="2023-06" db="EMBL/GenBank/DDBJ databases">
        <title>Comparative genomics of Bacillaceae isolates and their secondary metabolite potential.</title>
        <authorList>
            <person name="Song L."/>
            <person name="Nielsen L.J."/>
            <person name="Mohite O."/>
            <person name="Xu X."/>
            <person name="Weber T."/>
            <person name="Kovacs A.T."/>
        </authorList>
    </citation>
    <scope>NUCLEOTIDE SEQUENCE</scope>
    <source>
        <strain evidence="13">D8_B_37</strain>
    </source>
</reference>
<keyword evidence="13" id="KW-0121">Carboxypeptidase</keyword>
<evidence type="ECO:0000256" key="11">
    <source>
        <dbReference type="SAM" id="SignalP"/>
    </source>
</evidence>
<evidence type="ECO:0000313" key="14">
    <source>
        <dbReference type="Proteomes" id="UP001234602"/>
    </source>
</evidence>
<sequence length="394" mass="43653">MKRFFFIFILALIPFTSTTVSAESDLPLVSEAGIIIDAKSGKVLYEKNINKKMYPASLTKVATAIYAIEHGDQNELVTVSKKAAEADGSSVFIEPGEKIKLSKLIAGMLINSGNDAAIAIAEHMSGSEKLFMEDLNEFLRKEVKVTDTHFTNPHGLFDKNHVTTASDLAKITQYAMKNEIFREDFGKKKLPWKVETWDTTLVTHHKILKGELPYKGITGGKTGFVSKAGHTLISTATRGEQDLIAVTLKAPSNKDAYSDTELLFNYGFENFKSAKIDKKTLLYSADHSKSYKLNKDLYYTHLISDEPSLKTSNDGILSIRNQEGRAIGSFNLKTVADVRNTAVPASFKKEAISGDANKFSVSSLGGLGCVILIILITVFLKKIRKKRSDYRNRY</sequence>
<evidence type="ECO:0000256" key="10">
    <source>
        <dbReference type="SAM" id="Phobius"/>
    </source>
</evidence>
<evidence type="ECO:0000256" key="9">
    <source>
        <dbReference type="RuleBase" id="RU004016"/>
    </source>
</evidence>
<keyword evidence="10" id="KW-0472">Membrane</keyword>
<keyword evidence="6" id="KW-0961">Cell wall biogenesis/degradation</keyword>
<dbReference type="Gene3D" id="3.40.710.10">
    <property type="entry name" value="DD-peptidase/beta-lactamase superfamily"/>
    <property type="match status" value="1"/>
</dbReference>
<keyword evidence="10" id="KW-1133">Transmembrane helix</keyword>
<evidence type="ECO:0000313" key="13">
    <source>
        <dbReference type="EMBL" id="MDM5455440.1"/>
    </source>
</evidence>
<keyword evidence="4" id="KW-0133">Cell shape</keyword>
<dbReference type="EC" id="3.4.-.-" evidence="13"/>
<dbReference type="AlphaFoldDB" id="A0AAW7IH87"/>
<evidence type="ECO:0000256" key="5">
    <source>
        <dbReference type="ARBA" id="ARBA00022984"/>
    </source>
</evidence>
<dbReference type="PRINTS" id="PR00725">
    <property type="entry name" value="DADACBPTASE1"/>
</dbReference>
<name>A0AAW7IH87_9BACI</name>
<feature type="binding site" evidence="8">
    <location>
        <position position="221"/>
    </location>
    <ligand>
        <name>substrate</name>
    </ligand>
</feature>
<feature type="active site" description="Proton acceptor" evidence="7">
    <location>
        <position position="60"/>
    </location>
</feature>
<evidence type="ECO:0000259" key="12">
    <source>
        <dbReference type="Pfam" id="PF00768"/>
    </source>
</evidence>
<evidence type="ECO:0000256" key="4">
    <source>
        <dbReference type="ARBA" id="ARBA00022960"/>
    </source>
</evidence>
<keyword evidence="5" id="KW-0573">Peptidoglycan synthesis</keyword>
<dbReference type="InterPro" id="IPR001967">
    <property type="entry name" value="Peptidase_S11_N"/>
</dbReference>
<accession>A0AAW7IH87</accession>
<feature type="domain" description="Peptidase S11 D-alanyl-D-alanine carboxypeptidase A N-terminal" evidence="12">
    <location>
        <begin position="27"/>
        <end position="251"/>
    </location>
</feature>
<organism evidence="13 14">
    <name type="scientific">Peribacillus simplex</name>
    <dbReference type="NCBI Taxonomy" id="1478"/>
    <lineage>
        <taxon>Bacteria</taxon>
        <taxon>Bacillati</taxon>
        <taxon>Bacillota</taxon>
        <taxon>Bacilli</taxon>
        <taxon>Bacillales</taxon>
        <taxon>Bacillaceae</taxon>
        <taxon>Peribacillus</taxon>
    </lineage>
</organism>
<feature type="active site" evidence="7">
    <location>
        <position position="112"/>
    </location>
</feature>
<dbReference type="PANTHER" id="PTHR21581:SF33">
    <property type="entry name" value="D-ALANYL-D-ALANINE CARBOXYPEPTIDASE DACB"/>
    <property type="match status" value="1"/>
</dbReference>
<keyword evidence="13" id="KW-0645">Protease</keyword>
<dbReference type="GO" id="GO:0008360">
    <property type="term" value="P:regulation of cell shape"/>
    <property type="evidence" value="ECO:0007669"/>
    <property type="project" value="UniProtKB-KW"/>
</dbReference>
<evidence type="ECO:0000256" key="8">
    <source>
        <dbReference type="PIRSR" id="PIRSR618044-2"/>
    </source>
</evidence>
<gene>
    <name evidence="13" type="ORF">QUF89_25480</name>
</gene>
<proteinExistence type="inferred from homology"/>
<feature type="active site" description="Acyl-ester intermediate" evidence="7">
    <location>
        <position position="57"/>
    </location>
</feature>
<evidence type="ECO:0000256" key="7">
    <source>
        <dbReference type="PIRSR" id="PIRSR618044-1"/>
    </source>
</evidence>
<dbReference type="GO" id="GO:0009252">
    <property type="term" value="P:peptidoglycan biosynthetic process"/>
    <property type="evidence" value="ECO:0007669"/>
    <property type="project" value="UniProtKB-KW"/>
</dbReference>
<comment type="caution">
    <text evidence="13">The sequence shown here is derived from an EMBL/GenBank/DDBJ whole genome shotgun (WGS) entry which is preliminary data.</text>
</comment>
<comment type="similarity">
    <text evidence="1 9">Belongs to the peptidase S11 family.</text>
</comment>
<dbReference type="GO" id="GO:0006508">
    <property type="term" value="P:proteolysis"/>
    <property type="evidence" value="ECO:0007669"/>
    <property type="project" value="InterPro"/>
</dbReference>
<evidence type="ECO:0000256" key="6">
    <source>
        <dbReference type="ARBA" id="ARBA00023316"/>
    </source>
</evidence>
<feature type="chain" id="PRO_5043431769" evidence="11">
    <location>
        <begin position="23"/>
        <end position="394"/>
    </location>
</feature>
<dbReference type="InterPro" id="IPR018044">
    <property type="entry name" value="Peptidase_S11"/>
</dbReference>
<evidence type="ECO:0000256" key="1">
    <source>
        <dbReference type="ARBA" id="ARBA00007164"/>
    </source>
</evidence>
<feature type="transmembrane region" description="Helical" evidence="10">
    <location>
        <begin position="359"/>
        <end position="380"/>
    </location>
</feature>
<dbReference type="Pfam" id="PF00768">
    <property type="entry name" value="Peptidase_S11"/>
    <property type="match status" value="1"/>
</dbReference>
<dbReference type="SUPFAM" id="SSF56601">
    <property type="entry name" value="beta-lactamase/transpeptidase-like"/>
    <property type="match status" value="1"/>
</dbReference>
<dbReference type="RefSeq" id="WP_289321093.1">
    <property type="nucleotide sequence ID" value="NZ_JAUCEY010000008.1"/>
</dbReference>
<protein>
    <submittedName>
        <fullName evidence="13">D-alanyl-D-alanine carboxypeptidase family protein</fullName>
        <ecNumber evidence="13">3.4.-.-</ecNumber>
    </submittedName>
</protein>
<feature type="signal peptide" evidence="11">
    <location>
        <begin position="1"/>
        <end position="22"/>
    </location>
</feature>
<dbReference type="GO" id="GO:0071555">
    <property type="term" value="P:cell wall organization"/>
    <property type="evidence" value="ECO:0007669"/>
    <property type="project" value="UniProtKB-KW"/>
</dbReference>
<dbReference type="GO" id="GO:0009002">
    <property type="term" value="F:serine-type D-Ala-D-Ala carboxypeptidase activity"/>
    <property type="evidence" value="ECO:0007669"/>
    <property type="project" value="InterPro"/>
</dbReference>
<dbReference type="EMBL" id="JAUCEY010000008">
    <property type="protein sequence ID" value="MDM5455440.1"/>
    <property type="molecule type" value="Genomic_DNA"/>
</dbReference>
<evidence type="ECO:0000256" key="3">
    <source>
        <dbReference type="ARBA" id="ARBA00022801"/>
    </source>
</evidence>
<keyword evidence="10" id="KW-0812">Transmembrane</keyword>
<dbReference type="PANTHER" id="PTHR21581">
    <property type="entry name" value="D-ALANYL-D-ALANINE CARBOXYPEPTIDASE"/>
    <property type="match status" value="1"/>
</dbReference>
<dbReference type="InterPro" id="IPR012338">
    <property type="entry name" value="Beta-lactam/transpept-like"/>
</dbReference>